<accession>A0A8H5GUY5</accession>
<feature type="compositionally biased region" description="Low complexity" evidence="1">
    <location>
        <begin position="82"/>
        <end position="95"/>
    </location>
</feature>
<reference evidence="2 3" key="1">
    <citation type="journal article" date="2020" name="ISME J.">
        <title>Uncovering the hidden diversity of litter-decomposition mechanisms in mushroom-forming fungi.</title>
        <authorList>
            <person name="Floudas D."/>
            <person name="Bentzer J."/>
            <person name="Ahren D."/>
            <person name="Johansson T."/>
            <person name="Persson P."/>
            <person name="Tunlid A."/>
        </authorList>
    </citation>
    <scope>NUCLEOTIDE SEQUENCE [LARGE SCALE GENOMIC DNA]</scope>
    <source>
        <strain evidence="2 3">CBS 291.85</strain>
    </source>
</reference>
<dbReference type="OrthoDB" id="3224400at2759"/>
<evidence type="ECO:0000256" key="1">
    <source>
        <dbReference type="SAM" id="MobiDB-lite"/>
    </source>
</evidence>
<evidence type="ECO:0000313" key="2">
    <source>
        <dbReference type="EMBL" id="KAF5371688.1"/>
    </source>
</evidence>
<feature type="region of interest" description="Disordered" evidence="1">
    <location>
        <begin position="1"/>
        <end position="120"/>
    </location>
</feature>
<sequence>MHAKKPSNTDSVGEGESKVASSSRANNRRVAAFFHTTMSTTSTTAVSTQKPAQDKTRSSASLTSPPPDGPKPPPPNQLQVASRPSSSGKGPQPSGNTAGKKPDNPSKKSNLPPAPVPQLTQRTESSLMTVIGQSFPAFDHQGLIVGPFTEETSRDTTFEQELGAMLLDVLLETHAWAAARPKYESQITVQKLEQKIGDVIELEKDQGMSPTPRPTLVSRSSSSSILVVAQSLPTLFFGRHHLDVCCSTNVIGLNLRQAC</sequence>
<comment type="caution">
    <text evidence="2">The sequence shown here is derived from an EMBL/GenBank/DDBJ whole genome shotgun (WGS) entry which is preliminary data.</text>
</comment>
<feature type="compositionally biased region" description="Low complexity" evidence="1">
    <location>
        <begin position="36"/>
        <end position="48"/>
    </location>
</feature>
<feature type="compositionally biased region" description="Polar residues" evidence="1">
    <location>
        <begin position="1"/>
        <end position="11"/>
    </location>
</feature>
<dbReference type="AlphaFoldDB" id="A0A8H5GUY5"/>
<feature type="compositionally biased region" description="Pro residues" evidence="1">
    <location>
        <begin position="64"/>
        <end position="76"/>
    </location>
</feature>
<proteinExistence type="predicted"/>
<organism evidence="2 3">
    <name type="scientific">Tetrapyrgos nigripes</name>
    <dbReference type="NCBI Taxonomy" id="182062"/>
    <lineage>
        <taxon>Eukaryota</taxon>
        <taxon>Fungi</taxon>
        <taxon>Dikarya</taxon>
        <taxon>Basidiomycota</taxon>
        <taxon>Agaricomycotina</taxon>
        <taxon>Agaricomycetes</taxon>
        <taxon>Agaricomycetidae</taxon>
        <taxon>Agaricales</taxon>
        <taxon>Marasmiineae</taxon>
        <taxon>Marasmiaceae</taxon>
        <taxon>Tetrapyrgos</taxon>
    </lineage>
</organism>
<keyword evidence="3" id="KW-1185">Reference proteome</keyword>
<dbReference type="Proteomes" id="UP000559256">
    <property type="component" value="Unassembled WGS sequence"/>
</dbReference>
<name>A0A8H5GUY5_9AGAR</name>
<protein>
    <submittedName>
        <fullName evidence="2">Uncharacterized protein</fullName>
    </submittedName>
</protein>
<dbReference type="EMBL" id="JAACJM010000007">
    <property type="protein sequence ID" value="KAF5371688.1"/>
    <property type="molecule type" value="Genomic_DNA"/>
</dbReference>
<evidence type="ECO:0000313" key="3">
    <source>
        <dbReference type="Proteomes" id="UP000559256"/>
    </source>
</evidence>
<gene>
    <name evidence="2" type="ORF">D9758_003391</name>
</gene>